<comment type="caution">
    <text evidence="1">The sequence shown here is derived from an EMBL/GenBank/DDBJ whole genome shotgun (WGS) entry which is preliminary data.</text>
</comment>
<gene>
    <name evidence="1" type="ORF">J2Z32_002271</name>
</gene>
<reference evidence="1 2" key="1">
    <citation type="submission" date="2021-03" db="EMBL/GenBank/DDBJ databases">
        <title>Genomic Encyclopedia of Type Strains, Phase IV (KMG-IV): sequencing the most valuable type-strain genomes for metagenomic binning, comparative biology and taxonomic classification.</title>
        <authorList>
            <person name="Goeker M."/>
        </authorList>
    </citation>
    <scope>NUCLEOTIDE SEQUENCE [LARGE SCALE GENOMIC DNA]</scope>
    <source>
        <strain evidence="1 2">DSM 14349</strain>
    </source>
</reference>
<proteinExistence type="predicted"/>
<sequence>MRDLIIDHLHIDAIVDLLKAAFRMEDWDKMIIIADKLYSNAVKLQQEKSSISPQTKRHLVYYFGFSQLAKGVALQNKKQFSESKMLIEKYSDLSLLDDGSPEAREEIIFFRSFANLNRLAVNVLEGNKQYIETYVQFLKEADFDDKLAGILNIIEASLTHSFNIDDILTSFENEINTAISFLKDKNSSYVMKLFYSLALYNIKHRKYTNAINNILQGIESSKLFKDSNFFRKFVSLYKSFSHCADDTQQEQFMIIMKETLKSELINEKNIFFDSDFYFELVFD</sequence>
<accession>A0ABS4FSW0</accession>
<dbReference type="Proteomes" id="UP001519272">
    <property type="component" value="Unassembled WGS sequence"/>
</dbReference>
<dbReference type="RefSeq" id="WP_210089260.1">
    <property type="nucleotide sequence ID" value="NZ_JAGGKG010000009.1"/>
</dbReference>
<name>A0ABS4FSW0_9BACL</name>
<evidence type="ECO:0000313" key="1">
    <source>
        <dbReference type="EMBL" id="MBP1905641.1"/>
    </source>
</evidence>
<dbReference type="EMBL" id="JAGGKG010000009">
    <property type="protein sequence ID" value="MBP1905641.1"/>
    <property type="molecule type" value="Genomic_DNA"/>
</dbReference>
<evidence type="ECO:0000313" key="2">
    <source>
        <dbReference type="Proteomes" id="UP001519272"/>
    </source>
</evidence>
<evidence type="ECO:0008006" key="3">
    <source>
        <dbReference type="Google" id="ProtNLM"/>
    </source>
</evidence>
<protein>
    <recommendedName>
        <fullName evidence="3">DNA-binding protein</fullName>
    </recommendedName>
</protein>
<keyword evidence="2" id="KW-1185">Reference proteome</keyword>
<organism evidence="1 2">
    <name type="scientific">Paenibacillus turicensis</name>
    <dbReference type="NCBI Taxonomy" id="160487"/>
    <lineage>
        <taxon>Bacteria</taxon>
        <taxon>Bacillati</taxon>
        <taxon>Bacillota</taxon>
        <taxon>Bacilli</taxon>
        <taxon>Bacillales</taxon>
        <taxon>Paenibacillaceae</taxon>
        <taxon>Paenibacillus</taxon>
    </lineage>
</organism>